<dbReference type="Proteomes" id="UP000041314">
    <property type="component" value="Unassembled WGS sequence"/>
</dbReference>
<proteinExistence type="predicted"/>
<evidence type="ECO:0000313" key="2">
    <source>
        <dbReference type="EMBL" id="CNU35540.1"/>
    </source>
</evidence>
<gene>
    <name evidence="2" type="ORF">ERS008198_02572</name>
</gene>
<feature type="transmembrane region" description="Helical" evidence="1">
    <location>
        <begin position="49"/>
        <end position="72"/>
    </location>
</feature>
<keyword evidence="1" id="KW-0472">Membrane</keyword>
<sequence length="73" mass="8796">MQRTRRRKRRIGAHKLRDSNRRLVHQIVGDLTVFQIRVERIIFQTRHHLLYHIHLAVVPGLLNLRIAVTLLFQ</sequence>
<evidence type="ECO:0000256" key="1">
    <source>
        <dbReference type="SAM" id="Phobius"/>
    </source>
</evidence>
<keyword evidence="1" id="KW-1133">Transmembrane helix</keyword>
<reference evidence="2 3" key="1">
    <citation type="submission" date="2015-03" db="EMBL/GenBank/DDBJ databases">
        <authorList>
            <consortium name="Pathogen Informatics"/>
        </authorList>
    </citation>
    <scope>NUCLEOTIDE SEQUENCE [LARGE SCALE GENOMIC DNA]</scope>
    <source>
        <strain evidence="2 3">A1104</strain>
    </source>
</reference>
<dbReference type="EMBL" id="CQPA01000019">
    <property type="protein sequence ID" value="CNU35540.1"/>
    <property type="molecule type" value="Genomic_DNA"/>
</dbReference>
<name>A0A655CZZ7_SALET</name>
<accession>A0A655CZZ7</accession>
<protein>
    <submittedName>
        <fullName evidence="2">Uncharacterized protein</fullName>
    </submittedName>
</protein>
<dbReference type="AlphaFoldDB" id="A0A655CZZ7"/>
<evidence type="ECO:0000313" key="3">
    <source>
        <dbReference type="Proteomes" id="UP000041314"/>
    </source>
</evidence>
<organism evidence="2 3">
    <name type="scientific">Salmonella enterica subsp. enterica serovar Bovismorbificans</name>
    <dbReference type="NCBI Taxonomy" id="58097"/>
    <lineage>
        <taxon>Bacteria</taxon>
        <taxon>Pseudomonadati</taxon>
        <taxon>Pseudomonadota</taxon>
        <taxon>Gammaproteobacteria</taxon>
        <taxon>Enterobacterales</taxon>
        <taxon>Enterobacteriaceae</taxon>
        <taxon>Salmonella</taxon>
    </lineage>
</organism>
<keyword evidence="1" id="KW-0812">Transmembrane</keyword>